<evidence type="ECO:0000259" key="3">
    <source>
        <dbReference type="PROSITE" id="PS50115"/>
    </source>
</evidence>
<keyword evidence="1" id="KW-0863">Zinc-finger</keyword>
<dbReference type="EMBL" id="CP110432">
    <property type="protein sequence ID" value="WAQ90371.1"/>
    <property type="molecule type" value="Genomic_DNA"/>
</dbReference>
<dbReference type="InterPro" id="IPR044732">
    <property type="entry name" value="ArfGAP_SMAP1-like"/>
</dbReference>
<dbReference type="PROSITE" id="PS50115">
    <property type="entry name" value="ARFGAP"/>
    <property type="match status" value="1"/>
</dbReference>
<gene>
    <name evidence="4" type="ORF">PtA15_12A360</name>
</gene>
<keyword evidence="1" id="KW-0862">Zinc</keyword>
<dbReference type="SUPFAM" id="SSF57863">
    <property type="entry name" value="ArfGap/RecO-like zinc finger"/>
    <property type="match status" value="1"/>
</dbReference>
<sequence length="429" mass="46783">MIYPWMSSREAGQRQVVLRRALLTARASADTVYRGYRVRGRGLLTTPSVLLIVCVVRDINRPVVSVLPVLCTSTPTRPRMATRSARDNKALNARHAEVLKTMLRQPENKLCADCKRNDPRWASTNLGCFMCIRCSGIHRSMGVHITRIKSIDLDTWTPEQVACVQRWGNKRANAYWEAHLRPGHMPPDHKIESFIRSKYESKRWAMEGPVPEPETLDGDEHVAPAAPAPVAQKAVPSNPSITKVTPPTMSKPATSVPMTDNSMDFFGGPTEQPAKPASGAANAKTVNNVQPSVGGGLFDLDFSPQASAAAVTATAPAGRKDVKNDILSLFATKPQQSYASPIGQATNMNAVNNQFNGLNFGATSTMPQLNNVNHPSTLPQNNTFADSNNVWASPSDHLRHQNQDPFGSFTSGTNSTNGNSKDVFSDIWS</sequence>
<dbReference type="SMART" id="SM00105">
    <property type="entry name" value="ArfGap"/>
    <property type="match status" value="1"/>
</dbReference>
<reference evidence="4" key="1">
    <citation type="submission" date="2022-10" db="EMBL/GenBank/DDBJ databases">
        <title>Puccinia triticina Genome sequencing and assembly.</title>
        <authorList>
            <person name="Li C."/>
        </authorList>
    </citation>
    <scope>NUCLEOTIDE SEQUENCE</scope>
    <source>
        <strain evidence="4">Pt15</strain>
    </source>
</reference>
<dbReference type="PANTHER" id="PTHR45705:SF14">
    <property type="entry name" value="ARF-GAP DOMAIN-CONTAINING PROTEIN"/>
    <property type="match status" value="1"/>
</dbReference>
<proteinExistence type="predicted"/>
<evidence type="ECO:0000256" key="2">
    <source>
        <dbReference type="SAM" id="MobiDB-lite"/>
    </source>
</evidence>
<dbReference type="InterPro" id="IPR001164">
    <property type="entry name" value="ArfGAP_dom"/>
</dbReference>
<dbReference type="InterPro" id="IPR051718">
    <property type="entry name" value="ARF_GTPase-activating"/>
</dbReference>
<feature type="compositionally biased region" description="Polar residues" evidence="2">
    <location>
        <begin position="237"/>
        <end position="256"/>
    </location>
</feature>
<feature type="domain" description="Arf-GAP" evidence="3">
    <location>
        <begin position="96"/>
        <end position="213"/>
    </location>
</feature>
<dbReference type="GeneID" id="77802856"/>
<evidence type="ECO:0000313" key="5">
    <source>
        <dbReference type="Proteomes" id="UP001164743"/>
    </source>
</evidence>
<dbReference type="PANTHER" id="PTHR45705">
    <property type="entry name" value="FI20236P1"/>
    <property type="match status" value="1"/>
</dbReference>
<dbReference type="InterPro" id="IPR038508">
    <property type="entry name" value="ArfGAP_dom_sf"/>
</dbReference>
<name>A0ABY7D200_9BASI</name>
<dbReference type="Proteomes" id="UP001164743">
    <property type="component" value="Chromosome 12A"/>
</dbReference>
<evidence type="ECO:0000256" key="1">
    <source>
        <dbReference type="PROSITE-ProRule" id="PRU00288"/>
    </source>
</evidence>
<dbReference type="InterPro" id="IPR037278">
    <property type="entry name" value="ARFGAP/RecO"/>
</dbReference>
<dbReference type="RefSeq" id="XP_053025926.1">
    <property type="nucleotide sequence ID" value="XM_053161961.1"/>
</dbReference>
<dbReference type="CDD" id="cd08839">
    <property type="entry name" value="ArfGap_SMAP"/>
    <property type="match status" value="1"/>
</dbReference>
<keyword evidence="1" id="KW-0479">Metal-binding</keyword>
<evidence type="ECO:0000313" key="4">
    <source>
        <dbReference type="EMBL" id="WAQ90371.1"/>
    </source>
</evidence>
<dbReference type="PRINTS" id="PR00405">
    <property type="entry name" value="REVINTRACTNG"/>
</dbReference>
<feature type="region of interest" description="Disordered" evidence="2">
    <location>
        <begin position="399"/>
        <end position="429"/>
    </location>
</feature>
<feature type="region of interest" description="Disordered" evidence="2">
    <location>
        <begin position="230"/>
        <end position="256"/>
    </location>
</feature>
<accession>A0ABY7D200</accession>
<keyword evidence="5" id="KW-1185">Reference proteome</keyword>
<dbReference type="Gene3D" id="1.10.220.150">
    <property type="entry name" value="Arf GTPase activating protein"/>
    <property type="match status" value="1"/>
</dbReference>
<protein>
    <recommendedName>
        <fullName evidence="3">Arf-GAP domain-containing protein</fullName>
    </recommendedName>
</protein>
<feature type="compositionally biased region" description="Polar residues" evidence="2">
    <location>
        <begin position="403"/>
        <end position="429"/>
    </location>
</feature>
<organism evidence="4 5">
    <name type="scientific">Puccinia triticina</name>
    <dbReference type="NCBI Taxonomy" id="208348"/>
    <lineage>
        <taxon>Eukaryota</taxon>
        <taxon>Fungi</taxon>
        <taxon>Dikarya</taxon>
        <taxon>Basidiomycota</taxon>
        <taxon>Pucciniomycotina</taxon>
        <taxon>Pucciniomycetes</taxon>
        <taxon>Pucciniales</taxon>
        <taxon>Pucciniaceae</taxon>
        <taxon>Puccinia</taxon>
    </lineage>
</organism>
<dbReference type="Pfam" id="PF01412">
    <property type="entry name" value="ArfGap"/>
    <property type="match status" value="1"/>
</dbReference>